<sequence length="100" mass="11946">MRHCCETMTRQVNYECDEHPNPYDCPEKLIHYDERFDEYGIIIHDGGESSVTIFYCPWCGSKLPDSKRELWFDVLDDLGFDNPLEQEIPTQYKTGKWYEN</sequence>
<protein>
    <recommendedName>
        <fullName evidence="1">DUF6980 domain-containing protein</fullName>
    </recommendedName>
</protein>
<organism evidence="2 3">
    <name type="scientific">Aquibacillus salsiterrae</name>
    <dbReference type="NCBI Taxonomy" id="2950439"/>
    <lineage>
        <taxon>Bacteria</taxon>
        <taxon>Bacillati</taxon>
        <taxon>Bacillota</taxon>
        <taxon>Bacilli</taxon>
        <taxon>Bacillales</taxon>
        <taxon>Bacillaceae</taxon>
        <taxon>Aquibacillus</taxon>
    </lineage>
</organism>
<dbReference type="EMBL" id="JAMQKC010000003">
    <property type="protein sequence ID" value="MDC3416310.1"/>
    <property type="molecule type" value="Genomic_DNA"/>
</dbReference>
<dbReference type="Proteomes" id="UP001145069">
    <property type="component" value="Unassembled WGS sequence"/>
</dbReference>
<dbReference type="AlphaFoldDB" id="A0A9X3WDU5"/>
<comment type="caution">
    <text evidence="2">The sequence shown here is derived from an EMBL/GenBank/DDBJ whole genome shotgun (WGS) entry which is preliminary data.</text>
</comment>
<dbReference type="Pfam" id="PF22400">
    <property type="entry name" value="DUF6980"/>
    <property type="match status" value="1"/>
</dbReference>
<evidence type="ECO:0000313" key="3">
    <source>
        <dbReference type="Proteomes" id="UP001145069"/>
    </source>
</evidence>
<reference evidence="2" key="1">
    <citation type="submission" date="2022-06" db="EMBL/GenBank/DDBJ databases">
        <title>Aquibacillus sp. a new bacterium isolated from soil saline samples.</title>
        <authorList>
            <person name="Galisteo C."/>
            <person name="De La Haba R."/>
            <person name="Sanchez-Porro C."/>
            <person name="Ventosa A."/>
        </authorList>
    </citation>
    <scope>NUCLEOTIDE SEQUENCE</scope>
    <source>
        <strain evidence="2">3ASR75-54</strain>
    </source>
</reference>
<evidence type="ECO:0000259" key="1">
    <source>
        <dbReference type="Pfam" id="PF22400"/>
    </source>
</evidence>
<feature type="domain" description="DUF6980" evidence="1">
    <location>
        <begin position="2"/>
        <end position="99"/>
    </location>
</feature>
<evidence type="ECO:0000313" key="2">
    <source>
        <dbReference type="EMBL" id="MDC3416310.1"/>
    </source>
</evidence>
<accession>A0A9X3WDU5</accession>
<gene>
    <name evidence="2" type="ORF">NC799_05220</name>
</gene>
<dbReference type="RefSeq" id="WP_272445317.1">
    <property type="nucleotide sequence ID" value="NZ_JAMQKC010000003.1"/>
</dbReference>
<proteinExistence type="predicted"/>
<dbReference type="InterPro" id="IPR053918">
    <property type="entry name" value="DUF6980"/>
</dbReference>
<name>A0A9X3WDU5_9BACI</name>
<keyword evidence="3" id="KW-1185">Reference proteome</keyword>